<dbReference type="InterPro" id="IPR002126">
    <property type="entry name" value="Cadherin-like_dom"/>
</dbReference>
<feature type="domain" description="Cadherin" evidence="7">
    <location>
        <begin position="758"/>
        <end position="862"/>
    </location>
</feature>
<feature type="domain" description="Cadherin" evidence="7">
    <location>
        <begin position="191"/>
        <end position="319"/>
    </location>
</feature>
<dbReference type="HOGENOM" id="CLU_001354_0_0_1"/>
<evidence type="ECO:0000256" key="2">
    <source>
        <dbReference type="ARBA" id="ARBA00022692"/>
    </source>
</evidence>
<dbReference type="PANTHER" id="PTHR24027">
    <property type="entry name" value="CADHERIN-23"/>
    <property type="match status" value="1"/>
</dbReference>
<dbReference type="InParanoid" id="K1PXB6"/>
<keyword evidence="3" id="KW-0677">Repeat</keyword>
<dbReference type="Gene3D" id="2.60.40.60">
    <property type="entry name" value="Cadherins"/>
    <property type="match status" value="14"/>
</dbReference>
<feature type="domain" description="Cadherin" evidence="7">
    <location>
        <begin position="664"/>
        <end position="729"/>
    </location>
</feature>
<feature type="domain" description="Cadherin" evidence="7">
    <location>
        <begin position="560"/>
        <end position="663"/>
    </location>
</feature>
<feature type="domain" description="Cadherin" evidence="7">
    <location>
        <begin position="1333"/>
        <end position="1438"/>
    </location>
</feature>
<evidence type="ECO:0000256" key="3">
    <source>
        <dbReference type="ARBA" id="ARBA00022737"/>
    </source>
</evidence>
<evidence type="ECO:0000313" key="8">
    <source>
        <dbReference type="EMBL" id="EKC26348.1"/>
    </source>
</evidence>
<feature type="domain" description="Cadherin" evidence="7">
    <location>
        <begin position="1597"/>
        <end position="1703"/>
    </location>
</feature>
<keyword evidence="2" id="KW-0812">Transmembrane</keyword>
<feature type="domain" description="Cadherin" evidence="7">
    <location>
        <begin position="69"/>
        <end position="190"/>
    </location>
</feature>
<evidence type="ECO:0000256" key="1">
    <source>
        <dbReference type="ARBA" id="ARBA00004370"/>
    </source>
</evidence>
<feature type="domain" description="Cadherin" evidence="7">
    <location>
        <begin position="993"/>
        <end position="1101"/>
    </location>
</feature>
<accession>K1PXB6</accession>
<dbReference type="GO" id="GO:0005509">
    <property type="term" value="F:calcium ion binding"/>
    <property type="evidence" value="ECO:0007669"/>
    <property type="project" value="UniProtKB-UniRule"/>
</dbReference>
<organism evidence="8">
    <name type="scientific">Magallana gigas</name>
    <name type="common">Pacific oyster</name>
    <name type="synonym">Crassostrea gigas</name>
    <dbReference type="NCBI Taxonomy" id="29159"/>
    <lineage>
        <taxon>Eukaryota</taxon>
        <taxon>Metazoa</taxon>
        <taxon>Spiralia</taxon>
        <taxon>Lophotrochozoa</taxon>
        <taxon>Mollusca</taxon>
        <taxon>Bivalvia</taxon>
        <taxon>Autobranchia</taxon>
        <taxon>Pteriomorphia</taxon>
        <taxon>Ostreida</taxon>
        <taxon>Ostreoidea</taxon>
        <taxon>Ostreidae</taxon>
        <taxon>Magallana</taxon>
    </lineage>
</organism>
<sequence>MAECIANMNENNNNGAIFKPAKPVFHAGSIHRANYNQRFGGIGHITNDLSAPKLALYYLLCNVRLAEISPVFDTVNTTGVDGDLRQRLVTQGVLESTAEFTVLGNLKAHVPGNPSALLKYEATSDQTLKVIENGTVLLNRPLDREAASSTGNNLKVTFVAYYLTSTGARLSADTSITITVLDVNDVEPAFQKLPYNAKVAEDASVGFTLYSSIEVIDLDVGYYSEISLSCYLDQQSAESRAQSQEACETFGVKPRQNSQGNYTGFVFLKKPLDYEVKKGYTMTIQAIDNPTRSGTGLQLMTTINILIEVIDKQDSPPRFLSTPITVTVFENADNGTRVGSVTAQDGDEGNPRPIKIVNKDPNNLFYLMPAEPQAPANLQYVSRIQVFKNIDRETQLARYDFEVEAIEMENGVETDQRVTTKVIVTILDEDDNIPQFQQSLYNVSVLEMDSSTLVNAATTVPGLNMRVSDPDDPTNAQFGISILSQPTAGLFSVSPTNATQQAQVTLIVNQANQLDYENPSMRRQQILLLARDLNNPTDHSSTATVIINLEDSNDNTPEFLVQEYRASVREDQVVGTTIIKITGSDKDSGNNGLLTYSLRGTGIEKFNVDPSTGLVTLAQTLDYENTPAYQLLFRAQDNGTPSREASVSLTITVLDYNDFGPIFNPPSYQTSVNEGETNILIPVIVKARDQESLDNITYTIVSGNTIDNAFVLHPRTGVLSMSRGLNYEETPQKRGTKFLSLDTSSLISDKNNHDPQFVQSLYTATISEGVPTGYFVKSVSATDQDFGSNGNITYYIWSGGLDHFTIDQMGQVTVSSGAALDVDDVRSYNILIHGRDQGSPPRTGSTTLSVTLTDSNNKDPFFSQQVYIGSIQETVSIGTSVLQVKANDTDSTKSLQYSIERLSIIAKSTDGTPIASIYPYDYREAFEIEPTSGWIKVKSGLSRDSAAAIDFNVIVRDVNAENNQEQTAKALVIITILGSADLTPYFAPPWSLTNPTYYYTLPEELAIGTVTSTLIATDPKGPFSINNFQEVAEPNGGDLGDYFSVNQTSGQVKVNRRLDYENLTFKLIKFRVRAFSRDGLRSVDANITIQVQDINDNVPQFSQSKYTVTVSEDKVYPYQIASVFARDLDSGSYSEIQYSLSGQGHEKFMILKSGLLLINNGTFLDHETTPEYSLLLTAQDNPQALSSEVRQRSSVPLTIQVTDINDNAPSFSSPEYSFLTVESYDLNTNIGEVRAVDRDSGVNGEIVYTIDSVEPVPRTPEEDYFGISSESGMLYSKNSLRGASSKSPYKLVVKAQDKGSPVLMSTTIVNINVSSGQLDNGKPIWISPRFGDSNAVTITNLTEHADLGTVVIRALAVPRTPGASIEYSILSDNEETTEFAIDKDTGIVTVARNRTLDREKQETHDLILLATDTLNRTLQSTRLLSIKLQDINDEEPSFNNCPNRQYDVPTETSVREGEPVGTLVYTAVACDLDNPPYNTVQYSFYENSTLYCYPNITQSFKLDASTGQITTNKILDRESHTTYLICVKASKPGQRRKRELPSRQELEAHLRQYSTGDVLFLLVTVSDINDNKPTFAKANVYTYIFSYPIKDTVFQQTASDPDLGDKGRVRYSIILSQYVNTAKGRNISVFDAFKINSDSGQVSVGFQSYKYFIGGYFELTIKGEDYLNTNMYSTYKLKIYVGEKTSQVRVVMDADANRDQQLFVETLEKNLNQNSQNALYIPTNTRYHKTASGTSVNQIDICFFVVKNNRVIDSFDGTTSLNEVQSILSSQNLYSPGPCEPATTKSLEGWSAYWWVLVAFAIFMFVIIIILIFAVRALYNEDVRQRVLRVTSRTPCIMFRAILPDHFRKQPNLIAEICLRRRCGAYPEICSA</sequence>
<dbReference type="InterPro" id="IPR039808">
    <property type="entry name" value="Cadherin"/>
</dbReference>
<dbReference type="InterPro" id="IPR015919">
    <property type="entry name" value="Cadherin-like_sf"/>
</dbReference>
<name>K1PXB6_MAGGI</name>
<dbReference type="GO" id="GO:0016477">
    <property type="term" value="P:cell migration"/>
    <property type="evidence" value="ECO:0007669"/>
    <property type="project" value="TreeGrafter"/>
</dbReference>
<dbReference type="InterPro" id="IPR020894">
    <property type="entry name" value="Cadherin_CS"/>
</dbReference>
<feature type="domain" description="Cadherin" evidence="7">
    <location>
        <begin position="863"/>
        <end position="986"/>
    </location>
</feature>
<dbReference type="FunFam" id="2.60.40.60:FF:000092">
    <property type="entry name" value="Protocadherin 8"/>
    <property type="match status" value="1"/>
</dbReference>
<protein>
    <submittedName>
        <fullName evidence="8">Cadherin-23</fullName>
    </submittedName>
</protein>
<evidence type="ECO:0000259" key="7">
    <source>
        <dbReference type="PROSITE" id="PS50268"/>
    </source>
</evidence>
<reference evidence="8" key="1">
    <citation type="journal article" date="2012" name="Nature">
        <title>The oyster genome reveals stress adaptation and complexity of shell formation.</title>
        <authorList>
            <person name="Zhang G."/>
            <person name="Fang X."/>
            <person name="Guo X."/>
            <person name="Li L."/>
            <person name="Luo R."/>
            <person name="Xu F."/>
            <person name="Yang P."/>
            <person name="Zhang L."/>
            <person name="Wang X."/>
            <person name="Qi H."/>
            <person name="Xiong Z."/>
            <person name="Que H."/>
            <person name="Xie Y."/>
            <person name="Holland P.W."/>
            <person name="Paps J."/>
            <person name="Zhu Y."/>
            <person name="Wu F."/>
            <person name="Chen Y."/>
            <person name="Wang J."/>
            <person name="Peng C."/>
            <person name="Meng J."/>
            <person name="Yang L."/>
            <person name="Liu J."/>
            <person name="Wen B."/>
            <person name="Zhang N."/>
            <person name="Huang Z."/>
            <person name="Zhu Q."/>
            <person name="Feng Y."/>
            <person name="Mount A."/>
            <person name="Hedgecock D."/>
            <person name="Xu Z."/>
            <person name="Liu Y."/>
            <person name="Domazet-Loso T."/>
            <person name="Du Y."/>
            <person name="Sun X."/>
            <person name="Zhang S."/>
            <person name="Liu B."/>
            <person name="Cheng P."/>
            <person name="Jiang X."/>
            <person name="Li J."/>
            <person name="Fan D."/>
            <person name="Wang W."/>
            <person name="Fu W."/>
            <person name="Wang T."/>
            <person name="Wang B."/>
            <person name="Zhang J."/>
            <person name="Peng Z."/>
            <person name="Li Y."/>
            <person name="Li N."/>
            <person name="Wang J."/>
            <person name="Chen M."/>
            <person name="He Y."/>
            <person name="Tan F."/>
            <person name="Song X."/>
            <person name="Zheng Q."/>
            <person name="Huang R."/>
            <person name="Yang H."/>
            <person name="Du X."/>
            <person name="Chen L."/>
            <person name="Yang M."/>
            <person name="Gaffney P.M."/>
            <person name="Wang S."/>
            <person name="Luo L."/>
            <person name="She Z."/>
            <person name="Ming Y."/>
            <person name="Huang W."/>
            <person name="Zhang S."/>
            <person name="Huang B."/>
            <person name="Zhang Y."/>
            <person name="Qu T."/>
            <person name="Ni P."/>
            <person name="Miao G."/>
            <person name="Wang J."/>
            <person name="Wang Q."/>
            <person name="Steinberg C.E."/>
            <person name="Wang H."/>
            <person name="Li N."/>
            <person name="Qian L."/>
            <person name="Zhang G."/>
            <person name="Li Y."/>
            <person name="Yang H."/>
            <person name="Liu X."/>
            <person name="Wang J."/>
            <person name="Yin Y."/>
            <person name="Wang J."/>
        </authorList>
    </citation>
    <scope>NUCLEOTIDE SEQUENCE [LARGE SCALE GENOMIC DNA]</scope>
    <source>
        <strain evidence="8">05x7-T-G4-1.051#20</strain>
    </source>
</reference>
<comment type="subcellular location">
    <subcellularLocation>
        <location evidence="1">Membrane</location>
    </subcellularLocation>
</comment>
<feature type="domain" description="Cadherin" evidence="7">
    <location>
        <begin position="1446"/>
        <end position="1575"/>
    </location>
</feature>
<dbReference type="PANTHER" id="PTHR24027:SF438">
    <property type="entry name" value="CADHERIN 23"/>
    <property type="match status" value="1"/>
</dbReference>
<dbReference type="PROSITE" id="PS00232">
    <property type="entry name" value="CADHERIN_1"/>
    <property type="match status" value="4"/>
</dbReference>
<dbReference type="EMBL" id="JH817066">
    <property type="protein sequence ID" value="EKC26348.1"/>
    <property type="molecule type" value="Genomic_DNA"/>
</dbReference>
<dbReference type="SUPFAM" id="SSF49313">
    <property type="entry name" value="Cadherin-like"/>
    <property type="match status" value="13"/>
</dbReference>
<dbReference type="GO" id="GO:0045296">
    <property type="term" value="F:cadherin binding"/>
    <property type="evidence" value="ECO:0007669"/>
    <property type="project" value="TreeGrafter"/>
</dbReference>
<dbReference type="Pfam" id="PF00028">
    <property type="entry name" value="Cadherin"/>
    <property type="match status" value="8"/>
</dbReference>
<evidence type="ECO:0000256" key="5">
    <source>
        <dbReference type="ARBA" id="ARBA00022989"/>
    </source>
</evidence>
<dbReference type="FunFam" id="2.60.40.60:FF:000010">
    <property type="entry name" value="Cadherin EGF LAG seven-pass G-type receptor 3"/>
    <property type="match status" value="1"/>
</dbReference>
<proteinExistence type="predicted"/>
<feature type="domain" description="Cadherin" evidence="7">
    <location>
        <begin position="437"/>
        <end position="559"/>
    </location>
</feature>
<dbReference type="GO" id="GO:0007156">
    <property type="term" value="P:homophilic cell adhesion via plasma membrane adhesion molecules"/>
    <property type="evidence" value="ECO:0007669"/>
    <property type="project" value="InterPro"/>
</dbReference>
<dbReference type="CDD" id="cd11304">
    <property type="entry name" value="Cadherin_repeat"/>
    <property type="match status" value="14"/>
</dbReference>
<dbReference type="SMART" id="SM00112">
    <property type="entry name" value="CA"/>
    <property type="match status" value="14"/>
</dbReference>
<dbReference type="GO" id="GO:0008013">
    <property type="term" value="F:beta-catenin binding"/>
    <property type="evidence" value="ECO:0007669"/>
    <property type="project" value="TreeGrafter"/>
</dbReference>
<gene>
    <name evidence="8" type="ORF">CGI_10025805</name>
</gene>
<keyword evidence="6" id="KW-0472">Membrane</keyword>
<keyword evidence="5" id="KW-1133">Transmembrane helix</keyword>
<dbReference type="FunFam" id="2.60.40.60:FF:000020">
    <property type="entry name" value="Dachsous cadherin-related 1b"/>
    <property type="match status" value="1"/>
</dbReference>
<evidence type="ECO:0000256" key="4">
    <source>
        <dbReference type="ARBA" id="ARBA00022837"/>
    </source>
</evidence>
<evidence type="ECO:0000256" key="6">
    <source>
        <dbReference type="ARBA" id="ARBA00023136"/>
    </source>
</evidence>
<keyword evidence="4" id="KW-0106">Calcium</keyword>
<dbReference type="PROSITE" id="PS50268">
    <property type="entry name" value="CADHERIN_2"/>
    <property type="match status" value="14"/>
</dbReference>
<feature type="domain" description="Cadherin" evidence="7">
    <location>
        <begin position="1102"/>
        <end position="1211"/>
    </location>
</feature>
<feature type="domain" description="Cadherin" evidence="7">
    <location>
        <begin position="320"/>
        <end position="436"/>
    </location>
</feature>
<dbReference type="PRINTS" id="PR00205">
    <property type="entry name" value="CADHERIN"/>
</dbReference>
<feature type="domain" description="Cadherin" evidence="7">
    <location>
        <begin position="1212"/>
        <end position="1330"/>
    </location>
</feature>
<dbReference type="FunCoup" id="K1PXB6">
    <property type="interactions" value="1"/>
</dbReference>
<dbReference type="GO" id="GO:0016342">
    <property type="term" value="C:catenin complex"/>
    <property type="evidence" value="ECO:0007669"/>
    <property type="project" value="TreeGrafter"/>
</dbReference>